<dbReference type="Gene3D" id="3.20.10.10">
    <property type="entry name" value="D-amino Acid Aminotransferase, subunit A, domain 2"/>
    <property type="match status" value="1"/>
</dbReference>
<reference evidence="2 3" key="1">
    <citation type="journal article" date="2018" name="Int. J. Syst. Evol. Microbiol.">
        <title>Epidermidibacterium keratini gen. nov., sp. nov., a member of the family Sporichthyaceae, isolated from keratin epidermis.</title>
        <authorList>
            <person name="Lee D.G."/>
            <person name="Trujillo M.E."/>
            <person name="Kang S."/>
            <person name="Nam J.J."/>
            <person name="Kim Y.J."/>
        </authorList>
    </citation>
    <scope>NUCLEOTIDE SEQUENCE [LARGE SCALE GENOMIC DNA]</scope>
    <source>
        <strain evidence="2 3">EPI-7</strain>
    </source>
</reference>
<evidence type="ECO:0000313" key="2">
    <source>
        <dbReference type="EMBL" id="QHB99829.1"/>
    </source>
</evidence>
<dbReference type="InterPro" id="IPR001544">
    <property type="entry name" value="Aminotrans_IV"/>
</dbReference>
<dbReference type="Pfam" id="PF01063">
    <property type="entry name" value="Aminotran_4"/>
    <property type="match status" value="1"/>
</dbReference>
<dbReference type="SUPFAM" id="SSF56752">
    <property type="entry name" value="D-aminoacid aminotransferase-like PLP-dependent enzymes"/>
    <property type="match status" value="1"/>
</dbReference>
<dbReference type="Proteomes" id="UP000463857">
    <property type="component" value="Chromosome"/>
</dbReference>
<dbReference type="RefSeq" id="WP_159543774.1">
    <property type="nucleotide sequence ID" value="NZ_CP047156.1"/>
</dbReference>
<dbReference type="PANTHER" id="PTHR42743:SF11">
    <property type="entry name" value="AMINODEOXYCHORISMATE LYASE"/>
    <property type="match status" value="1"/>
</dbReference>
<sequence length="302" mass="32057">MTTDQPVSTGPCFVSALEWDGSSWSVRRHDPAAPLLTAFDFAAVRGDGAFEAMHIMDGTANKPERHMERMARSLEHLGIAGPAYADWKALIADLVAQWPAGIEGVLKLVISRGQEGGPSLDIPTAYGTLVPIAPELIAQRAGGIDVITLTFGYSAHQREEAPWLLGGTKYLSYAINMAAKREAARRGADDVLFVSSDGEVLEGPNSSIIWLTDDTLHTTPASTGILRGTTQELIFSKVLGRGLHTNVTDADVADVLASDGAWMSSSTRGVAAVKTLDGTPIAQSPKTTRLLQELSGLPMPPA</sequence>
<protein>
    <recommendedName>
        <fullName evidence="4">Aminodeoxychorismate lyase</fullName>
    </recommendedName>
</protein>
<accession>A0A7L4YL27</accession>
<organism evidence="2 3">
    <name type="scientific">Epidermidibacterium keratini</name>
    <dbReference type="NCBI Taxonomy" id="1891644"/>
    <lineage>
        <taxon>Bacteria</taxon>
        <taxon>Bacillati</taxon>
        <taxon>Actinomycetota</taxon>
        <taxon>Actinomycetes</taxon>
        <taxon>Sporichthyales</taxon>
        <taxon>Sporichthyaceae</taxon>
        <taxon>Epidermidibacterium</taxon>
    </lineage>
</organism>
<dbReference type="PANTHER" id="PTHR42743">
    <property type="entry name" value="AMINO-ACID AMINOTRANSFERASE"/>
    <property type="match status" value="1"/>
</dbReference>
<dbReference type="InterPro" id="IPR043131">
    <property type="entry name" value="BCAT-like_N"/>
</dbReference>
<dbReference type="InParanoid" id="A0A7L4YL27"/>
<dbReference type="OrthoDB" id="3199344at2"/>
<keyword evidence="3" id="KW-1185">Reference proteome</keyword>
<dbReference type="GO" id="GO:0005829">
    <property type="term" value="C:cytosol"/>
    <property type="evidence" value="ECO:0007669"/>
    <property type="project" value="TreeGrafter"/>
</dbReference>
<dbReference type="KEGG" id="eke:EK0264_05725"/>
<dbReference type="InterPro" id="IPR050571">
    <property type="entry name" value="Class-IV_PLP-Dep_Aminotrnsfr"/>
</dbReference>
<dbReference type="AlphaFoldDB" id="A0A7L4YL27"/>
<dbReference type="GO" id="GO:0003824">
    <property type="term" value="F:catalytic activity"/>
    <property type="evidence" value="ECO:0007669"/>
    <property type="project" value="InterPro"/>
</dbReference>
<evidence type="ECO:0008006" key="4">
    <source>
        <dbReference type="Google" id="ProtNLM"/>
    </source>
</evidence>
<gene>
    <name evidence="2" type="ORF">EK0264_05725</name>
</gene>
<evidence type="ECO:0000313" key="3">
    <source>
        <dbReference type="Proteomes" id="UP000463857"/>
    </source>
</evidence>
<dbReference type="InterPro" id="IPR036038">
    <property type="entry name" value="Aminotransferase-like"/>
</dbReference>
<dbReference type="FunCoup" id="A0A7L4YL27">
    <property type="interactions" value="218"/>
</dbReference>
<dbReference type="Gene3D" id="3.30.470.10">
    <property type="match status" value="1"/>
</dbReference>
<dbReference type="InterPro" id="IPR043132">
    <property type="entry name" value="BCAT-like_C"/>
</dbReference>
<comment type="similarity">
    <text evidence="1">Belongs to the class-IV pyridoxal-phosphate-dependent aminotransferase family.</text>
</comment>
<proteinExistence type="inferred from homology"/>
<dbReference type="EMBL" id="CP047156">
    <property type="protein sequence ID" value="QHB99829.1"/>
    <property type="molecule type" value="Genomic_DNA"/>
</dbReference>
<name>A0A7L4YL27_9ACTN</name>
<dbReference type="GO" id="GO:0046394">
    <property type="term" value="P:carboxylic acid biosynthetic process"/>
    <property type="evidence" value="ECO:0007669"/>
    <property type="project" value="UniProtKB-ARBA"/>
</dbReference>
<evidence type="ECO:0000256" key="1">
    <source>
        <dbReference type="ARBA" id="ARBA00009320"/>
    </source>
</evidence>